<dbReference type="AlphaFoldDB" id="F4SB79"/>
<dbReference type="HOGENOM" id="CLU_1993122_0_0_1"/>
<dbReference type="Proteomes" id="UP000001072">
    <property type="component" value="Unassembled WGS sequence"/>
</dbReference>
<reference evidence="3" key="1">
    <citation type="journal article" date="2011" name="Proc. Natl. Acad. Sci. U.S.A.">
        <title>Obligate biotrophy features unraveled by the genomic analysis of rust fungi.</title>
        <authorList>
            <person name="Duplessis S."/>
            <person name="Cuomo C.A."/>
            <person name="Lin Y.-C."/>
            <person name="Aerts A."/>
            <person name="Tisserant E."/>
            <person name="Veneault-Fourrey C."/>
            <person name="Joly D.L."/>
            <person name="Hacquard S."/>
            <person name="Amselem J."/>
            <person name="Cantarel B.L."/>
            <person name="Chiu R."/>
            <person name="Coutinho P.M."/>
            <person name="Feau N."/>
            <person name="Field M."/>
            <person name="Frey P."/>
            <person name="Gelhaye E."/>
            <person name="Goldberg J."/>
            <person name="Grabherr M.G."/>
            <person name="Kodira C.D."/>
            <person name="Kohler A."/>
            <person name="Kuees U."/>
            <person name="Lindquist E.A."/>
            <person name="Lucas S.M."/>
            <person name="Mago R."/>
            <person name="Mauceli E."/>
            <person name="Morin E."/>
            <person name="Murat C."/>
            <person name="Pangilinan J.L."/>
            <person name="Park R."/>
            <person name="Pearson M."/>
            <person name="Quesneville H."/>
            <person name="Rouhier N."/>
            <person name="Sakthikumar S."/>
            <person name="Salamov A.A."/>
            <person name="Schmutz J."/>
            <person name="Selles B."/>
            <person name="Shapiro H."/>
            <person name="Tanguay P."/>
            <person name="Tuskan G.A."/>
            <person name="Henrissat B."/>
            <person name="Van de Peer Y."/>
            <person name="Rouze P."/>
            <person name="Ellis J.G."/>
            <person name="Dodds P.N."/>
            <person name="Schein J.E."/>
            <person name="Zhong S."/>
            <person name="Hamelin R.C."/>
            <person name="Grigoriev I.V."/>
            <person name="Szabo L.J."/>
            <person name="Martin F."/>
        </authorList>
    </citation>
    <scope>NUCLEOTIDE SEQUENCE [LARGE SCALE GENOMIC DNA]</scope>
    <source>
        <strain evidence="3">98AG31 / pathotype 3-4-7</strain>
    </source>
</reference>
<feature type="signal peptide" evidence="1">
    <location>
        <begin position="1"/>
        <end position="25"/>
    </location>
</feature>
<accession>F4SB79</accession>
<dbReference type="VEuPathDB" id="FungiDB:MELLADRAFT_123504"/>
<evidence type="ECO:0000313" key="2">
    <source>
        <dbReference type="EMBL" id="EGF98113.1"/>
    </source>
</evidence>
<dbReference type="EMBL" id="GL883185">
    <property type="protein sequence ID" value="EGF98113.1"/>
    <property type="molecule type" value="Genomic_DNA"/>
</dbReference>
<evidence type="ECO:0000256" key="1">
    <source>
        <dbReference type="SAM" id="SignalP"/>
    </source>
</evidence>
<protein>
    <submittedName>
        <fullName evidence="2">Secreted protein</fullName>
    </submittedName>
</protein>
<dbReference type="KEGG" id="mlr:MELLADRAFT_123504"/>
<gene>
    <name evidence="2" type="ORF">MELLADRAFT_123504</name>
</gene>
<organism evidence="3">
    <name type="scientific">Melampsora larici-populina (strain 98AG31 / pathotype 3-4-7)</name>
    <name type="common">Poplar leaf rust fungus</name>
    <dbReference type="NCBI Taxonomy" id="747676"/>
    <lineage>
        <taxon>Eukaryota</taxon>
        <taxon>Fungi</taxon>
        <taxon>Dikarya</taxon>
        <taxon>Basidiomycota</taxon>
        <taxon>Pucciniomycotina</taxon>
        <taxon>Pucciniomycetes</taxon>
        <taxon>Pucciniales</taxon>
        <taxon>Melampsoraceae</taxon>
        <taxon>Melampsora</taxon>
    </lineage>
</organism>
<keyword evidence="1" id="KW-0732">Signal</keyword>
<feature type="chain" id="PRO_5003318398" evidence="1">
    <location>
        <begin position="26"/>
        <end position="125"/>
    </location>
</feature>
<dbReference type="RefSeq" id="XP_007418641.1">
    <property type="nucleotide sequence ID" value="XM_007418579.1"/>
</dbReference>
<dbReference type="GeneID" id="18926366"/>
<evidence type="ECO:0000313" key="3">
    <source>
        <dbReference type="Proteomes" id="UP000001072"/>
    </source>
</evidence>
<name>F4SB79_MELLP</name>
<dbReference type="InParanoid" id="F4SB79"/>
<keyword evidence="3" id="KW-1185">Reference proteome</keyword>
<proteinExistence type="predicted"/>
<sequence length="125" mass="13973">MKMFKSLKLFTTITIVVSFAFLAKAQYNDPSYTCDIAWSGPDKVCQTPAQVWTCTICSAPELIAKPENLGLHSYKIDPNNRSKMKVFPYQFYNDPVKGPTTTDIKAQSVDPADVIFASCDAKYCK</sequence>